<dbReference type="VEuPathDB" id="FungiDB:TERG_01872"/>
<dbReference type="Proteomes" id="UP000243015">
    <property type="component" value="Unassembled WGS sequence"/>
</dbReference>
<dbReference type="Gene3D" id="3.90.180.10">
    <property type="entry name" value="Medium-chain alcohol dehydrogenases, catalytic domain"/>
    <property type="match status" value="1"/>
</dbReference>
<dbReference type="PROSITE" id="PS00012">
    <property type="entry name" value="PHOSPHOPANTETHEINE"/>
    <property type="match status" value="1"/>
</dbReference>
<dbReference type="InterPro" id="IPR020843">
    <property type="entry name" value="ER"/>
</dbReference>
<accession>A0A178ETM8</accession>
<comment type="caution">
    <text evidence="9">The sequence shown here is derived from an EMBL/GenBank/DDBJ whole genome shotgun (WGS) entry which is preliminary data.</text>
</comment>
<dbReference type="PROSITE" id="PS52004">
    <property type="entry name" value="KS3_2"/>
    <property type="match status" value="1"/>
</dbReference>
<dbReference type="VEuPathDB" id="FungiDB:TERG_11723"/>
<dbReference type="Gene3D" id="3.10.129.120">
    <property type="match status" value="1"/>
</dbReference>
<dbReference type="CDD" id="cd00833">
    <property type="entry name" value="PKS"/>
    <property type="match status" value="1"/>
</dbReference>
<dbReference type="Pfam" id="PF13602">
    <property type="entry name" value="ADH_zinc_N_2"/>
    <property type="match status" value="1"/>
</dbReference>
<dbReference type="SMART" id="SM00827">
    <property type="entry name" value="PKS_AT"/>
    <property type="match status" value="1"/>
</dbReference>
<keyword evidence="3" id="KW-0808">Transferase</keyword>
<dbReference type="CDD" id="cd05195">
    <property type="entry name" value="enoyl_red"/>
    <property type="match status" value="1"/>
</dbReference>
<dbReference type="Pfam" id="PF00109">
    <property type="entry name" value="ketoacyl-synt"/>
    <property type="match status" value="2"/>
</dbReference>
<dbReference type="EMBL" id="LHPM01000018">
    <property type="protein sequence ID" value="OAL62627.1"/>
    <property type="molecule type" value="Genomic_DNA"/>
</dbReference>
<dbReference type="Gene3D" id="1.10.1200.10">
    <property type="entry name" value="ACP-like"/>
    <property type="match status" value="1"/>
</dbReference>
<dbReference type="GO" id="GO:0016491">
    <property type="term" value="F:oxidoreductase activity"/>
    <property type="evidence" value="ECO:0007669"/>
    <property type="project" value="InterPro"/>
</dbReference>
<dbReference type="GO" id="GO:0006633">
    <property type="term" value="P:fatty acid biosynthetic process"/>
    <property type="evidence" value="ECO:0007669"/>
    <property type="project" value="TreeGrafter"/>
</dbReference>
<dbReference type="InterPro" id="IPR014031">
    <property type="entry name" value="Ketoacyl_synth_C"/>
</dbReference>
<dbReference type="InterPro" id="IPR036291">
    <property type="entry name" value="NAD(P)-bd_dom_sf"/>
</dbReference>
<keyword evidence="1" id="KW-0596">Phosphopantetheine</keyword>
<dbReference type="GO" id="GO:0004312">
    <property type="term" value="F:fatty acid synthase activity"/>
    <property type="evidence" value="ECO:0007669"/>
    <property type="project" value="TreeGrafter"/>
</dbReference>
<dbReference type="PROSITE" id="PS50075">
    <property type="entry name" value="CARRIER"/>
    <property type="match status" value="1"/>
</dbReference>
<name>A0A178ETM8_TRIRU</name>
<dbReference type="InterPro" id="IPR016039">
    <property type="entry name" value="Thiolase-like"/>
</dbReference>
<keyword evidence="5" id="KW-0511">Multifunctional enzyme</keyword>
<feature type="domain" description="Ketosynthase family 3 (KS3)" evidence="8">
    <location>
        <begin position="1"/>
        <end position="278"/>
    </location>
</feature>
<dbReference type="SUPFAM" id="SSF51735">
    <property type="entry name" value="NAD(P)-binding Rossmann-fold domains"/>
    <property type="match status" value="2"/>
</dbReference>
<dbReference type="InterPro" id="IPR013154">
    <property type="entry name" value="ADH-like_N"/>
</dbReference>
<evidence type="ECO:0000256" key="2">
    <source>
        <dbReference type="ARBA" id="ARBA00022553"/>
    </source>
</evidence>
<dbReference type="InterPro" id="IPR057326">
    <property type="entry name" value="KR_dom"/>
</dbReference>
<dbReference type="InterPro" id="IPR020806">
    <property type="entry name" value="PKS_PP-bd"/>
</dbReference>
<dbReference type="PANTHER" id="PTHR43775:SF28">
    <property type="entry name" value="SYNTHASE, PUTATIVE-RELATED"/>
    <property type="match status" value="1"/>
</dbReference>
<dbReference type="SUPFAM" id="SSF50129">
    <property type="entry name" value="GroES-like"/>
    <property type="match status" value="1"/>
</dbReference>
<dbReference type="InterPro" id="IPR014030">
    <property type="entry name" value="Ketoacyl_synth_N"/>
</dbReference>
<dbReference type="Gene3D" id="3.40.50.720">
    <property type="entry name" value="NAD(P)-binding Rossmann-like Domain"/>
    <property type="match status" value="2"/>
</dbReference>
<dbReference type="InterPro" id="IPR013968">
    <property type="entry name" value="PKS_KR"/>
</dbReference>
<dbReference type="SUPFAM" id="SSF53335">
    <property type="entry name" value="S-adenosyl-L-methionine-dependent methyltransferases"/>
    <property type="match status" value="1"/>
</dbReference>
<dbReference type="GO" id="GO:0031177">
    <property type="term" value="F:phosphopantetheine binding"/>
    <property type="evidence" value="ECO:0007669"/>
    <property type="project" value="InterPro"/>
</dbReference>
<evidence type="ECO:0000259" key="8">
    <source>
        <dbReference type="PROSITE" id="PS52004"/>
    </source>
</evidence>
<evidence type="ECO:0000256" key="5">
    <source>
        <dbReference type="ARBA" id="ARBA00023268"/>
    </source>
</evidence>
<dbReference type="InterPro" id="IPR009081">
    <property type="entry name" value="PP-bd_ACP"/>
</dbReference>
<dbReference type="Pfam" id="PF08659">
    <property type="entry name" value="KR"/>
    <property type="match status" value="1"/>
</dbReference>
<dbReference type="SUPFAM" id="SSF53901">
    <property type="entry name" value="Thiolase-like"/>
    <property type="match status" value="2"/>
</dbReference>
<evidence type="ECO:0000256" key="4">
    <source>
        <dbReference type="ARBA" id="ARBA00022857"/>
    </source>
</evidence>
<dbReference type="InterPro" id="IPR050091">
    <property type="entry name" value="PKS_NRPS_Biosynth_Enz"/>
</dbReference>
<dbReference type="SUPFAM" id="SSF52151">
    <property type="entry name" value="FabD/lysophospholipase-like"/>
    <property type="match status" value="1"/>
</dbReference>
<dbReference type="Pfam" id="PF16197">
    <property type="entry name" value="KAsynt_C_assoc"/>
    <property type="match status" value="1"/>
</dbReference>
<evidence type="ECO:0000256" key="6">
    <source>
        <dbReference type="ARBA" id="ARBA00023315"/>
    </source>
</evidence>
<dbReference type="InterPro" id="IPR029063">
    <property type="entry name" value="SAM-dependent_MTases_sf"/>
</dbReference>
<gene>
    <name evidence="9" type="ORF">A7C99_5009</name>
</gene>
<dbReference type="SMART" id="SM00829">
    <property type="entry name" value="PKS_ER"/>
    <property type="match status" value="1"/>
</dbReference>
<feature type="domain" description="Carrier" evidence="7">
    <location>
        <begin position="1792"/>
        <end position="1869"/>
    </location>
</feature>
<dbReference type="Gene3D" id="3.40.366.10">
    <property type="entry name" value="Malonyl-Coenzyme A Acyl Carrier Protein, domain 2"/>
    <property type="match status" value="1"/>
</dbReference>
<protein>
    <submittedName>
        <fullName evidence="9">Polyketide synthase</fullName>
    </submittedName>
</protein>
<evidence type="ECO:0000259" key="7">
    <source>
        <dbReference type="PROSITE" id="PS50075"/>
    </source>
</evidence>
<dbReference type="Gene3D" id="3.40.47.10">
    <property type="match status" value="2"/>
</dbReference>
<dbReference type="GO" id="GO:0044550">
    <property type="term" value="P:secondary metabolite biosynthetic process"/>
    <property type="evidence" value="ECO:0007669"/>
    <property type="project" value="TreeGrafter"/>
</dbReference>
<dbReference type="SMART" id="SM00823">
    <property type="entry name" value="PKS_PP"/>
    <property type="match status" value="1"/>
</dbReference>
<dbReference type="VEuPathDB" id="FungiDB:TERG_11724"/>
<sequence length="1879" mass="207268">MTRTEAERADPQQRLMLEVAREAFEDAGVTNWRGRTIGTYIGNFGEDWLKMLGRRLSHGGYIHDDSHGLFFRGVLSTDGSCKTFSADANGYARGEAVTAVFVKPLADGLRDGNPIRAVVRATSHNADGKTPTLSQPSTDAQEALIRRAYELGGINNYAETAMVECHGTGTPTGDLIEAKAVARVFGDKGVHIGSVKPNLGHTEAAPGLVSLLKMVKALEHRIIPLNIKFHNPNPSIPFVNCKLTVPTKPTPWPEDRLERVSVNSFRIGGADAHVILESAATYNIRTPVYETLETPQLLLFTANSPKSITQLIDNYKAWIEENQDKVSDLAYTLARREHLPYRAFAIVSNGVVESVSQPTKSKSVKPPSVVKVFIGQCAQWPQMGRELLRSNEVFKSSIRTLDKHLQTIDAEQPQYTIEEELKRPGKRSRLSLAEIFQPLCTAIQIALVDTLRSVGVVLDAVVGHSSGEIAATYASGALTAKEAITTAHHRDIDAVKSVIATIKEKQPQTLARLLQVDKAYHSYYMKEIGEHYQILIDEEVAVGNIVNGRQGDEVNYHIHPTVLDGTLQILGAAAVNGYARKTKAWLPTSIDKISVNRCISDVVTSVSAKLSSNFSVIGDGRCTSGGMTVVESIGIRMSLADSAGAPELPDAHAASRCEWRPDIDFLHMNELIHAPAGRTDHLRLLEELGDICLLLSQRSFSESPRSPMLPHLSKYVAWVRAQSTSIVTRLPWTWTGLDNEAISARIEGIISRLADTAAAPVASIICQICTNMDSFLSGESFGNGFSDGMLIPVYEFIGQMDRTEFIQHLGHSKPNLRILEIGAGKGVSLHHFIVDELTRPDGEILCSKYNITSPGYVVKMTQEKLFPNMDFASFDISKDPFDQGFEEVGYDLIIAVNALHEAEDVIGSLANIKKLLRPDGRLFLQELCPSSKWVSYVLGLLPTWWSNVANEPAGTLRLSKEGWISKLGASEFGNIEAVTLDADEPHQLTVTMVLDKEGYQVVKCKLGDIPPAGQDVISLLDVENPIFHDIKEAHFLLFKTFLLGLQDRDAGMLWVTHLIDIGCKDPRYAQILGLSRTIRTEQLADLATCQVDSFESNNSINQLLQVLAKFQARNGDEELNPDFEWAIFNERVQVARYHPFVLTDELLVAEGANEMATLNVRTPGRVNSLHYARHERKVLESDEVEIRVYSAGLNFRDVSVALGIVELPVRLFGIEAAGIVTRVGTDVSPNDLQIGDRVVFFCRKDAFSTYTTTLAAVCVRIPDSLSFNQAGTMLIPYFTAIHSMINVGRVSKGQSVLIHSACGGVGLEAIQVVQMLEAEVYATVGSEKKVEYLMENYHIPRNRIFNSRDKTFVDGVMRETEGRGMDFILNSLLGELLHATWSCVAEFGTMLELRKRDLIGDDKLDMKPFLANRSYCCVDINGLWKRIHIARALIFSILKFYNKGHISPLPTTIFPASQTQDAFRFMEKGQHIGRVSVSMKQTEESELEFETTKRTLKIAFDEASSYLMVGGLGGIGRAVSTWMVDHGARELIYLSRSAGCTSKDDDFVRELQSMGCAVKLVSGDTTKLEDVHRAIAAATYPMKGIMQISMVVANENFTKMSFDEWNASTAPKVQGTWNLHNATLAAGIDLDFFVIFLDGFLDAIAQYRNGLGLTASVVDMGAVEDVGWISEHQGMMGKMSRSGFKPVLEQEVIDAMAICMLVHNKPGHAAEEALATASKNASCFVHKNTFLVGLALLIPLHDPSNYVIWKRDRRMASYHNNSTISTATASTDIVKSYLSSAQADPSILKSSEAAKLFAIEIGKKLFDLLLKPQDEINTSSPLLDLGLDSLVTLELRAWIKQVFSFDLPILEMMSIRSLDILGQYAANEVYRTATENNEG</sequence>
<evidence type="ECO:0000313" key="10">
    <source>
        <dbReference type="Proteomes" id="UP000243015"/>
    </source>
</evidence>
<organism evidence="9 10">
    <name type="scientific">Trichophyton rubrum</name>
    <name type="common">Athlete's foot fungus</name>
    <name type="synonym">Epidermophyton rubrum</name>
    <dbReference type="NCBI Taxonomy" id="5551"/>
    <lineage>
        <taxon>Eukaryota</taxon>
        <taxon>Fungi</taxon>
        <taxon>Dikarya</taxon>
        <taxon>Ascomycota</taxon>
        <taxon>Pezizomycotina</taxon>
        <taxon>Eurotiomycetes</taxon>
        <taxon>Eurotiomycetidae</taxon>
        <taxon>Onygenales</taxon>
        <taxon>Arthrodermataceae</taxon>
        <taxon>Trichophyton</taxon>
    </lineage>
</organism>
<evidence type="ECO:0000313" key="9">
    <source>
        <dbReference type="EMBL" id="OAL62627.1"/>
    </source>
</evidence>
<dbReference type="Pfam" id="PF13489">
    <property type="entry name" value="Methyltransf_23"/>
    <property type="match status" value="1"/>
</dbReference>
<evidence type="ECO:0000256" key="3">
    <source>
        <dbReference type="ARBA" id="ARBA00022679"/>
    </source>
</evidence>
<dbReference type="InterPro" id="IPR020841">
    <property type="entry name" value="PKS_Beta-ketoAc_synthase_dom"/>
</dbReference>
<dbReference type="Pfam" id="PF00698">
    <property type="entry name" value="Acyl_transf_1"/>
    <property type="match status" value="1"/>
</dbReference>
<dbReference type="Gene3D" id="3.40.50.150">
    <property type="entry name" value="Vaccinia Virus protein VP39"/>
    <property type="match status" value="1"/>
</dbReference>
<keyword evidence="2" id="KW-0597">Phosphoprotein</keyword>
<dbReference type="InterPro" id="IPR016035">
    <property type="entry name" value="Acyl_Trfase/lysoPLipase"/>
</dbReference>
<dbReference type="Pfam" id="PF02801">
    <property type="entry name" value="Ketoacyl-synt_C"/>
    <property type="match status" value="1"/>
</dbReference>
<dbReference type="InterPro" id="IPR006162">
    <property type="entry name" value="Ppantetheine_attach_site"/>
</dbReference>
<reference evidence="9 10" key="1">
    <citation type="submission" date="2016-05" db="EMBL/GenBank/DDBJ databases">
        <title>Genome sequencing of Trichophyton rubrum CMCC(F)T1i isolated from hair.</title>
        <authorList>
            <person name="Zhan P."/>
            <person name="Tao Y."/>
            <person name="Liu W."/>
        </authorList>
    </citation>
    <scope>NUCLEOTIDE SEQUENCE [LARGE SCALE GENOMIC DNA]</scope>
    <source>
        <strain evidence="10">CMCC(F)T1i</strain>
    </source>
</reference>
<keyword evidence="4" id="KW-0521">NADP</keyword>
<evidence type="ECO:0000256" key="1">
    <source>
        <dbReference type="ARBA" id="ARBA00022450"/>
    </source>
</evidence>
<dbReference type="Pfam" id="PF14765">
    <property type="entry name" value="PS-DH"/>
    <property type="match status" value="1"/>
</dbReference>
<dbReference type="InterPro" id="IPR049551">
    <property type="entry name" value="PKS_DH_C"/>
</dbReference>
<dbReference type="VEuPathDB" id="FungiDB:TERG_02787"/>
<dbReference type="SMART" id="SM00822">
    <property type="entry name" value="PKS_KR"/>
    <property type="match status" value="1"/>
</dbReference>
<dbReference type="InterPro" id="IPR036736">
    <property type="entry name" value="ACP-like_sf"/>
</dbReference>
<dbReference type="CDD" id="cd02440">
    <property type="entry name" value="AdoMet_MTases"/>
    <property type="match status" value="1"/>
</dbReference>
<dbReference type="InterPro" id="IPR001227">
    <property type="entry name" value="Ac_transferase_dom_sf"/>
</dbReference>
<dbReference type="Pfam" id="PF00550">
    <property type="entry name" value="PP-binding"/>
    <property type="match status" value="1"/>
</dbReference>
<dbReference type="InterPro" id="IPR011032">
    <property type="entry name" value="GroES-like_sf"/>
</dbReference>
<dbReference type="SUPFAM" id="SSF47336">
    <property type="entry name" value="ACP-like"/>
    <property type="match status" value="1"/>
</dbReference>
<dbReference type="InterPro" id="IPR014043">
    <property type="entry name" value="Acyl_transferase_dom"/>
</dbReference>
<dbReference type="InterPro" id="IPR032821">
    <property type="entry name" value="PKS_assoc"/>
</dbReference>
<keyword evidence="6" id="KW-0012">Acyltransferase</keyword>
<dbReference type="Pfam" id="PF08240">
    <property type="entry name" value="ADH_N"/>
    <property type="match status" value="1"/>
</dbReference>
<dbReference type="PANTHER" id="PTHR43775">
    <property type="entry name" value="FATTY ACID SYNTHASE"/>
    <property type="match status" value="1"/>
</dbReference>
<proteinExistence type="predicted"/>
<dbReference type="SMART" id="SM00825">
    <property type="entry name" value="PKS_KS"/>
    <property type="match status" value="1"/>
</dbReference>